<name>A0ABQ1JAB4_9PROT</name>
<keyword evidence="2" id="KW-1185">Reference proteome</keyword>
<gene>
    <name evidence="1" type="ORF">GCM10011503_10570</name>
</gene>
<accession>A0ABQ1JAB4</accession>
<evidence type="ECO:0000313" key="2">
    <source>
        <dbReference type="Proteomes" id="UP000628854"/>
    </source>
</evidence>
<protein>
    <submittedName>
        <fullName evidence="1">Uncharacterized protein</fullName>
    </submittedName>
</protein>
<organism evidence="1 2">
    <name type="scientific">Henriciella pelagia</name>
    <dbReference type="NCBI Taxonomy" id="1977912"/>
    <lineage>
        <taxon>Bacteria</taxon>
        <taxon>Pseudomonadati</taxon>
        <taxon>Pseudomonadota</taxon>
        <taxon>Alphaproteobacteria</taxon>
        <taxon>Hyphomonadales</taxon>
        <taxon>Hyphomonadaceae</taxon>
        <taxon>Henriciella</taxon>
    </lineage>
</organism>
<sequence length="115" mass="12900">MECVNFRGRSGRLVAFTRMASDSAWARHAGVALFASRDTYGWRIVRMVEMTGRMHDVQPFWAELDAKRYGASAIFVHDETDFEVRRALMSDLEAGLSPVFPAFTGAQPESLRLAA</sequence>
<dbReference type="RefSeq" id="WP_084391536.1">
    <property type="nucleotide sequence ID" value="NZ_BMKF01000001.1"/>
</dbReference>
<dbReference type="EMBL" id="BMKF01000001">
    <property type="protein sequence ID" value="GGB63738.1"/>
    <property type="molecule type" value="Genomic_DNA"/>
</dbReference>
<reference evidence="2" key="1">
    <citation type="journal article" date="2019" name="Int. J. Syst. Evol. Microbiol.">
        <title>The Global Catalogue of Microorganisms (GCM) 10K type strain sequencing project: providing services to taxonomists for standard genome sequencing and annotation.</title>
        <authorList>
            <consortium name="The Broad Institute Genomics Platform"/>
            <consortium name="The Broad Institute Genome Sequencing Center for Infectious Disease"/>
            <person name="Wu L."/>
            <person name="Ma J."/>
        </authorList>
    </citation>
    <scope>NUCLEOTIDE SEQUENCE [LARGE SCALE GENOMIC DNA]</scope>
    <source>
        <strain evidence="2">CGMCC 1.15928</strain>
    </source>
</reference>
<dbReference type="Proteomes" id="UP000628854">
    <property type="component" value="Unassembled WGS sequence"/>
</dbReference>
<proteinExistence type="predicted"/>
<evidence type="ECO:0000313" key="1">
    <source>
        <dbReference type="EMBL" id="GGB63738.1"/>
    </source>
</evidence>
<comment type="caution">
    <text evidence="1">The sequence shown here is derived from an EMBL/GenBank/DDBJ whole genome shotgun (WGS) entry which is preliminary data.</text>
</comment>